<dbReference type="GO" id="GO:0020037">
    <property type="term" value="F:heme binding"/>
    <property type="evidence" value="ECO:0007669"/>
    <property type="project" value="InterPro"/>
</dbReference>
<evidence type="ECO:0000313" key="3">
    <source>
        <dbReference type="Proteomes" id="UP000091820"/>
    </source>
</evidence>
<keyword evidence="3" id="KW-1185">Reference proteome</keyword>
<evidence type="ECO:0000256" key="1">
    <source>
        <dbReference type="ARBA" id="ARBA00022559"/>
    </source>
</evidence>
<dbReference type="Pfam" id="PF03098">
    <property type="entry name" value="An_peroxidase"/>
    <property type="match status" value="1"/>
</dbReference>
<dbReference type="InterPro" id="IPR010255">
    <property type="entry name" value="Haem_peroxidase_sf"/>
</dbReference>
<dbReference type="PANTHER" id="PTHR11475">
    <property type="entry name" value="OXIDASE/PEROXIDASE"/>
    <property type="match status" value="1"/>
</dbReference>
<dbReference type="Gene3D" id="1.10.640.10">
    <property type="entry name" value="Haem peroxidase domain superfamily, animal type"/>
    <property type="match status" value="1"/>
</dbReference>
<dbReference type="InterPro" id="IPR037120">
    <property type="entry name" value="Haem_peroxidase_sf_animal"/>
</dbReference>
<evidence type="ECO:0000313" key="2">
    <source>
        <dbReference type="EnsemblMetazoa" id="GBRI038228-PA"/>
    </source>
</evidence>
<dbReference type="GO" id="GO:0004601">
    <property type="term" value="F:peroxidase activity"/>
    <property type="evidence" value="ECO:0007669"/>
    <property type="project" value="UniProtKB-KW"/>
</dbReference>
<reference evidence="3" key="1">
    <citation type="submission" date="2014-03" db="EMBL/GenBank/DDBJ databases">
        <authorList>
            <person name="Aksoy S."/>
            <person name="Warren W."/>
            <person name="Wilson R.K."/>
        </authorList>
    </citation>
    <scope>NUCLEOTIDE SEQUENCE [LARGE SCALE GENOMIC DNA]</scope>
    <source>
        <strain evidence="3">IAEA</strain>
    </source>
</reference>
<dbReference type="Proteomes" id="UP000091820">
    <property type="component" value="Unassembled WGS sequence"/>
</dbReference>
<keyword evidence="1" id="KW-0575">Peroxidase</keyword>
<dbReference type="PROSITE" id="PS50292">
    <property type="entry name" value="PEROXIDASE_3"/>
    <property type="match status" value="1"/>
</dbReference>
<sequence>NLDVTVGGSLERHVIGALADYTFLCILTEQFYRTRVGDRFFYENGDKYAGFIRADQLAEICKASMARLLCDNGNSVGSMQRRAFLQVSTSTSCSISFISIRGAIVRHEECKNIGTGELFKNSKPNNSSFVGQRLGSGCSIDITISAADLCK</sequence>
<protein>
    <submittedName>
        <fullName evidence="2">Uncharacterized protein</fullName>
    </submittedName>
</protein>
<dbReference type="PANTHER" id="PTHR11475:SF86">
    <property type="entry name" value="PEROXIDASE"/>
    <property type="match status" value="1"/>
</dbReference>
<organism evidence="2 3">
    <name type="scientific">Glossina brevipalpis</name>
    <dbReference type="NCBI Taxonomy" id="37001"/>
    <lineage>
        <taxon>Eukaryota</taxon>
        <taxon>Metazoa</taxon>
        <taxon>Ecdysozoa</taxon>
        <taxon>Arthropoda</taxon>
        <taxon>Hexapoda</taxon>
        <taxon>Insecta</taxon>
        <taxon>Pterygota</taxon>
        <taxon>Neoptera</taxon>
        <taxon>Endopterygota</taxon>
        <taxon>Diptera</taxon>
        <taxon>Brachycera</taxon>
        <taxon>Muscomorpha</taxon>
        <taxon>Hippoboscoidea</taxon>
        <taxon>Glossinidae</taxon>
        <taxon>Glossina</taxon>
    </lineage>
</organism>
<dbReference type="SUPFAM" id="SSF48113">
    <property type="entry name" value="Heme-dependent peroxidases"/>
    <property type="match status" value="1"/>
</dbReference>
<accession>A0A1A9WZA6</accession>
<name>A0A1A9WZA6_9MUSC</name>
<dbReference type="STRING" id="37001.A0A1A9WZA6"/>
<proteinExistence type="predicted"/>
<dbReference type="VEuPathDB" id="VectorBase:GBRI038228"/>
<keyword evidence="1" id="KW-0560">Oxidoreductase</keyword>
<dbReference type="EnsemblMetazoa" id="GBRI038228-RA">
    <property type="protein sequence ID" value="GBRI038228-PA"/>
    <property type="gene ID" value="GBRI038228"/>
</dbReference>
<dbReference type="AlphaFoldDB" id="A0A1A9WZA6"/>
<reference evidence="2" key="2">
    <citation type="submission" date="2020-05" db="UniProtKB">
        <authorList>
            <consortium name="EnsemblMetazoa"/>
        </authorList>
    </citation>
    <scope>IDENTIFICATION</scope>
    <source>
        <strain evidence="2">IAEA</strain>
    </source>
</reference>
<dbReference type="GO" id="GO:0006979">
    <property type="term" value="P:response to oxidative stress"/>
    <property type="evidence" value="ECO:0007669"/>
    <property type="project" value="InterPro"/>
</dbReference>
<dbReference type="InterPro" id="IPR019791">
    <property type="entry name" value="Haem_peroxidase_animal"/>
</dbReference>